<evidence type="ECO:0000256" key="2">
    <source>
        <dbReference type="ARBA" id="ARBA00022448"/>
    </source>
</evidence>
<feature type="region of interest" description="Disordered" evidence="9">
    <location>
        <begin position="380"/>
        <end position="400"/>
    </location>
</feature>
<protein>
    <submittedName>
        <fullName evidence="13">ABC bile acid transporter-like protein</fullName>
    </submittedName>
</protein>
<evidence type="ECO:0000256" key="7">
    <source>
        <dbReference type="ARBA" id="ARBA00022989"/>
    </source>
</evidence>
<feature type="domain" description="ABC transporter" evidence="11">
    <location>
        <begin position="662"/>
        <end position="886"/>
    </location>
</feature>
<feature type="transmembrane region" description="Helical" evidence="10">
    <location>
        <begin position="171"/>
        <end position="193"/>
    </location>
</feature>
<evidence type="ECO:0000313" key="14">
    <source>
        <dbReference type="Proteomes" id="UP000799291"/>
    </source>
</evidence>
<dbReference type="Pfam" id="PF00664">
    <property type="entry name" value="ABC_membrane"/>
    <property type="match status" value="2"/>
</dbReference>
<dbReference type="Pfam" id="PF00005">
    <property type="entry name" value="ABC_tran"/>
    <property type="match status" value="2"/>
</dbReference>
<dbReference type="GO" id="GO:0140359">
    <property type="term" value="F:ABC-type transporter activity"/>
    <property type="evidence" value="ECO:0007669"/>
    <property type="project" value="InterPro"/>
</dbReference>
<feature type="domain" description="ABC transmembrane type-1" evidence="12">
    <location>
        <begin position="297"/>
        <end position="632"/>
    </location>
</feature>
<dbReference type="CDD" id="cd18604">
    <property type="entry name" value="ABC_6TM_VMR1_D2_like"/>
    <property type="match status" value="1"/>
</dbReference>
<dbReference type="GO" id="GO:0016020">
    <property type="term" value="C:membrane"/>
    <property type="evidence" value="ECO:0007669"/>
    <property type="project" value="UniProtKB-SubCell"/>
</dbReference>
<feature type="domain" description="ABC transmembrane type-1" evidence="12">
    <location>
        <begin position="936"/>
        <end position="1205"/>
    </location>
</feature>
<dbReference type="InterPro" id="IPR036640">
    <property type="entry name" value="ABC1_TM_sf"/>
</dbReference>
<dbReference type="GO" id="GO:0016887">
    <property type="term" value="F:ATP hydrolysis activity"/>
    <property type="evidence" value="ECO:0007669"/>
    <property type="project" value="InterPro"/>
</dbReference>
<keyword evidence="4" id="KW-0677">Repeat</keyword>
<dbReference type="Proteomes" id="UP000799291">
    <property type="component" value="Unassembled WGS sequence"/>
</dbReference>
<feature type="region of interest" description="Disordered" evidence="9">
    <location>
        <begin position="864"/>
        <end position="898"/>
    </location>
</feature>
<dbReference type="SUPFAM" id="SSF90123">
    <property type="entry name" value="ABC transporter transmembrane region"/>
    <property type="match status" value="2"/>
</dbReference>
<feature type="domain" description="ABC transporter" evidence="11">
    <location>
        <begin position="1258"/>
        <end position="1486"/>
    </location>
</feature>
<evidence type="ECO:0000256" key="6">
    <source>
        <dbReference type="ARBA" id="ARBA00022840"/>
    </source>
</evidence>
<dbReference type="SUPFAM" id="SSF52540">
    <property type="entry name" value="P-loop containing nucleoside triphosphate hydrolases"/>
    <property type="match status" value="2"/>
</dbReference>
<keyword evidence="2" id="KW-0813">Transport</keyword>
<dbReference type="FunFam" id="1.20.1560.10:FF:000013">
    <property type="entry name" value="ABC transporter C family member 2"/>
    <property type="match status" value="1"/>
</dbReference>
<dbReference type="InterPro" id="IPR017871">
    <property type="entry name" value="ABC_transporter-like_CS"/>
</dbReference>
<feature type="transmembrane region" description="Helical" evidence="10">
    <location>
        <begin position="124"/>
        <end position="141"/>
    </location>
</feature>
<evidence type="ECO:0000313" key="13">
    <source>
        <dbReference type="EMBL" id="KAF2684468.1"/>
    </source>
</evidence>
<dbReference type="OrthoDB" id="6500128at2759"/>
<feature type="transmembrane region" description="Helical" evidence="10">
    <location>
        <begin position="330"/>
        <end position="351"/>
    </location>
</feature>
<dbReference type="SMART" id="SM00382">
    <property type="entry name" value="AAA"/>
    <property type="match status" value="2"/>
</dbReference>
<dbReference type="FunFam" id="3.40.50.300:FF:001577">
    <property type="entry name" value="ABC bile acid transporter"/>
    <property type="match status" value="1"/>
</dbReference>
<dbReference type="CDD" id="cd03250">
    <property type="entry name" value="ABCC_MRP_domain1"/>
    <property type="match status" value="1"/>
</dbReference>
<feature type="transmembrane region" description="Helical" evidence="10">
    <location>
        <begin position="931"/>
        <end position="955"/>
    </location>
</feature>
<dbReference type="FunFam" id="3.40.50.300:FF:001751">
    <property type="entry name" value="ABC bile acid transporter"/>
    <property type="match status" value="1"/>
</dbReference>
<feature type="transmembrane region" description="Helical" evidence="10">
    <location>
        <begin position="1056"/>
        <end position="1078"/>
    </location>
</feature>
<feature type="transmembrane region" description="Helical" evidence="10">
    <location>
        <begin position="1172"/>
        <end position="1192"/>
    </location>
</feature>
<evidence type="ECO:0000259" key="11">
    <source>
        <dbReference type="PROSITE" id="PS50893"/>
    </source>
</evidence>
<dbReference type="InterPro" id="IPR050173">
    <property type="entry name" value="ABC_transporter_C-like"/>
</dbReference>
<dbReference type="EMBL" id="MU005581">
    <property type="protein sequence ID" value="KAF2684468.1"/>
    <property type="molecule type" value="Genomic_DNA"/>
</dbReference>
<dbReference type="PANTHER" id="PTHR24223">
    <property type="entry name" value="ATP-BINDING CASSETTE SUB-FAMILY C"/>
    <property type="match status" value="1"/>
</dbReference>
<feature type="transmembrane region" description="Helical" evidence="10">
    <location>
        <begin position="148"/>
        <end position="165"/>
    </location>
</feature>
<dbReference type="PROSITE" id="PS00211">
    <property type="entry name" value="ABC_TRANSPORTER_1"/>
    <property type="match status" value="2"/>
</dbReference>
<evidence type="ECO:0000256" key="5">
    <source>
        <dbReference type="ARBA" id="ARBA00022741"/>
    </source>
</evidence>
<dbReference type="InterPro" id="IPR003593">
    <property type="entry name" value="AAA+_ATPase"/>
</dbReference>
<evidence type="ECO:0000256" key="1">
    <source>
        <dbReference type="ARBA" id="ARBA00004141"/>
    </source>
</evidence>
<dbReference type="InterPro" id="IPR027417">
    <property type="entry name" value="P-loop_NTPase"/>
</dbReference>
<dbReference type="GO" id="GO:0005737">
    <property type="term" value="C:cytoplasm"/>
    <property type="evidence" value="ECO:0007669"/>
    <property type="project" value="UniProtKB-ARBA"/>
</dbReference>
<dbReference type="PROSITE" id="PS50929">
    <property type="entry name" value="ABC_TM1F"/>
    <property type="match status" value="2"/>
</dbReference>
<evidence type="ECO:0000259" key="12">
    <source>
        <dbReference type="PROSITE" id="PS50929"/>
    </source>
</evidence>
<reference evidence="13" key="1">
    <citation type="journal article" date="2020" name="Stud. Mycol.">
        <title>101 Dothideomycetes genomes: a test case for predicting lifestyles and emergence of pathogens.</title>
        <authorList>
            <person name="Haridas S."/>
            <person name="Albert R."/>
            <person name="Binder M."/>
            <person name="Bloem J."/>
            <person name="Labutti K."/>
            <person name="Salamov A."/>
            <person name="Andreopoulos B."/>
            <person name="Baker S."/>
            <person name="Barry K."/>
            <person name="Bills G."/>
            <person name="Bluhm B."/>
            <person name="Cannon C."/>
            <person name="Castanera R."/>
            <person name="Culley D."/>
            <person name="Daum C."/>
            <person name="Ezra D."/>
            <person name="Gonzalez J."/>
            <person name="Henrissat B."/>
            <person name="Kuo A."/>
            <person name="Liang C."/>
            <person name="Lipzen A."/>
            <person name="Lutzoni F."/>
            <person name="Magnuson J."/>
            <person name="Mondo S."/>
            <person name="Nolan M."/>
            <person name="Ohm R."/>
            <person name="Pangilinan J."/>
            <person name="Park H.-J."/>
            <person name="Ramirez L."/>
            <person name="Alfaro M."/>
            <person name="Sun H."/>
            <person name="Tritt A."/>
            <person name="Yoshinaga Y."/>
            <person name="Zwiers L.-H."/>
            <person name="Turgeon B."/>
            <person name="Goodwin S."/>
            <person name="Spatafora J."/>
            <person name="Crous P."/>
            <person name="Grigoriev I."/>
        </authorList>
    </citation>
    <scope>NUCLEOTIDE SEQUENCE</scope>
    <source>
        <strain evidence="13">CBS 122367</strain>
    </source>
</reference>
<proteinExistence type="predicted"/>
<keyword evidence="7 10" id="KW-1133">Transmembrane helix</keyword>
<keyword evidence="14" id="KW-1185">Reference proteome</keyword>
<dbReference type="Gene3D" id="1.20.1560.10">
    <property type="entry name" value="ABC transporter type 1, transmembrane domain"/>
    <property type="match status" value="2"/>
</dbReference>
<evidence type="ECO:0000256" key="9">
    <source>
        <dbReference type="SAM" id="MobiDB-lite"/>
    </source>
</evidence>
<feature type="transmembrane region" description="Helical" evidence="10">
    <location>
        <begin position="40"/>
        <end position="61"/>
    </location>
</feature>
<evidence type="ECO:0000256" key="3">
    <source>
        <dbReference type="ARBA" id="ARBA00022692"/>
    </source>
</evidence>
<keyword evidence="8 10" id="KW-0472">Membrane</keyword>
<feature type="transmembrane region" description="Helical" evidence="10">
    <location>
        <begin position="97"/>
        <end position="118"/>
    </location>
</feature>
<name>A0A6G1J233_9PLEO</name>
<feature type="transmembrane region" description="Helical" evidence="10">
    <location>
        <begin position="487"/>
        <end position="508"/>
    </location>
</feature>
<sequence>MASTQVSMSLRSWAVSQYAQPISACHKIWDRQTARFTPCFLPVISTIPAILGALVLLLYSLRLLDAYRPRWTKPFVEETKTSPDELRPISSERPLPATWGLLVVSMVGLTLQIITLFLGPVNTYSIYPSIAWVITIAILVIERPRAASISLLTVYTGLLLERLFALSSHRYIVASNIPSVLAAVAALLGALVIMNTPLRDSALPKDQISPVFTTPTVKLRTPEDSLTPWQYMSVSWLAPLISKGMTRKVEDEDVWDLGWEFKHARLHSAFRSLQGSVTKRLLVANGTDLVRTTALDLIQLIATLSTPVLLQQLLTSMRDPDSTNGATITYASLSLLVRLISAQCGVFVIWYQRRAYERSRGEMITMLYEKTLNRKVMGAKQEPTNEQSNGHSNTETNDDTTGTFEISKSWHGYLQGVLHTLWSRIRPLFAKKPKAAKKKDDPASMGKILNLMRNDVYEVSQRFWEFSDIITKPTGAIFATLLIWKMLGWSCLIGVLALLATQTINVIVARWQVYFEQKRRIATDEKLQRINQFIESIRHLRWYGWQDAWLKGVMESRQKELHLRVIGIIFQTSMTFLLKFGSGLFPAVAFYAFTKITKKPLHVELIFPAIDLFNMLDSYLRALPQLITTYLNAYVAMGRIEAFMKEPDKEQADVVPEHVAELSLHNASFAWPGVENNVLKDITLSFPPGLTVVYGEVASGKTALLQALLGELDKTSGDFILPDEVVGYCSQTPWLQSMSIRDNILFSYPYEEARYKQVLDACALLPDMAAFKHGDLSNIGENGIGLSGGQKARVALARAVYSKAKVLMLDDPLSALDHQTAEFIVHRLLAGPLLKGRTTVLITHRTELCHGLAKQWVELENGRSTIHGPAPEEENVLQRKHTQESMSEEEAKKREGEQAAAIPDKFIEDEHRATGGVKLRVYWRYIKAGTLLWWSIAIVVMSIFRVFDIASGWFIKAWGEGYDYDHPRGSFSFLPPPGQNVVPWLVTFFLFVTGTSILYWWTYLIMFGVGYHAAKTIFKEALDRVAHATFRFYDVTPVGRLMNRLTSDMNTIDGHLSFIFTIVIWQVVGWISAVVIILSAAPSFLAFGVVLSAGFVYYFRMYLPTSQTLRRLEMVSLSPLMSNFGALVEGLTTVRAFSAQPRFQAHVIEVVDNFQKNDHFYWSLQAWLGLRFSMLSASATLVMTLIAIYTGISPGLTAFVLVTANKFVMHTEMLCKIYGQLEMDFTSVERVVELLDLEEEKRGVVDPPAHWPTYCGDIVFEDVTVRYAPNLEPALQNITLRIPAGSHTAVIGRTGSGKSTLALSLLATIVPESGTISIDGVDISTVNKQALRNRVTFLAQEPVLFQGSMRKNLDPLDEYSDAACTSVLSKIAGNHAWSLTTAIEGGGKGLSQGQRQLVGLARAMLRRSPVLIMDEATASIDFETAQRIQEVLRNEMSESTVITVAHRLEAVKSADFCVVLGKGKLVKAGKAADMLREGSELREMLA</sequence>
<keyword evidence="3 10" id="KW-0812">Transmembrane</keyword>
<feature type="compositionally biased region" description="Polar residues" evidence="9">
    <location>
        <begin position="382"/>
        <end position="400"/>
    </location>
</feature>
<evidence type="ECO:0000256" key="4">
    <source>
        <dbReference type="ARBA" id="ARBA00022737"/>
    </source>
</evidence>
<feature type="transmembrane region" description="Helical" evidence="10">
    <location>
        <begin position="981"/>
        <end position="1001"/>
    </location>
</feature>
<dbReference type="PROSITE" id="PS50893">
    <property type="entry name" value="ABC_TRANSPORTER_2"/>
    <property type="match status" value="2"/>
</dbReference>
<dbReference type="InterPro" id="IPR011527">
    <property type="entry name" value="ABC1_TM_dom"/>
</dbReference>
<keyword evidence="6" id="KW-0067">ATP-binding</keyword>
<keyword evidence="5" id="KW-0547">Nucleotide-binding</keyword>
<organism evidence="13 14">
    <name type="scientific">Lentithecium fluviatile CBS 122367</name>
    <dbReference type="NCBI Taxonomy" id="1168545"/>
    <lineage>
        <taxon>Eukaryota</taxon>
        <taxon>Fungi</taxon>
        <taxon>Dikarya</taxon>
        <taxon>Ascomycota</taxon>
        <taxon>Pezizomycotina</taxon>
        <taxon>Dothideomycetes</taxon>
        <taxon>Pleosporomycetidae</taxon>
        <taxon>Pleosporales</taxon>
        <taxon>Massarineae</taxon>
        <taxon>Lentitheciaceae</taxon>
        <taxon>Lentithecium</taxon>
    </lineage>
</organism>
<evidence type="ECO:0000256" key="10">
    <source>
        <dbReference type="SAM" id="Phobius"/>
    </source>
</evidence>
<accession>A0A6G1J233</accession>
<gene>
    <name evidence="13" type="ORF">K458DRAFT_388943</name>
</gene>
<dbReference type="GO" id="GO:0005524">
    <property type="term" value="F:ATP binding"/>
    <property type="evidence" value="ECO:0007669"/>
    <property type="project" value="UniProtKB-KW"/>
</dbReference>
<comment type="subcellular location">
    <subcellularLocation>
        <location evidence="1">Membrane</location>
        <topology evidence="1">Multi-pass membrane protein</topology>
    </subcellularLocation>
</comment>
<evidence type="ECO:0000256" key="8">
    <source>
        <dbReference type="ARBA" id="ARBA00023136"/>
    </source>
</evidence>
<dbReference type="InterPro" id="IPR003439">
    <property type="entry name" value="ABC_transporter-like_ATP-bd"/>
</dbReference>
<dbReference type="CDD" id="cd03244">
    <property type="entry name" value="ABCC_MRP_domain2"/>
    <property type="match status" value="1"/>
</dbReference>
<dbReference type="PANTHER" id="PTHR24223:SF415">
    <property type="entry name" value="FI20190P1"/>
    <property type="match status" value="1"/>
</dbReference>
<feature type="transmembrane region" description="Helical" evidence="10">
    <location>
        <begin position="1084"/>
        <end position="1103"/>
    </location>
</feature>
<feature type="transmembrane region" description="Helical" evidence="10">
    <location>
        <begin position="568"/>
        <end position="593"/>
    </location>
</feature>
<dbReference type="Gene3D" id="3.40.50.300">
    <property type="entry name" value="P-loop containing nucleotide triphosphate hydrolases"/>
    <property type="match status" value="2"/>
</dbReference>